<feature type="compositionally biased region" description="Basic and acidic residues" evidence="8">
    <location>
        <begin position="1"/>
        <end position="16"/>
    </location>
</feature>
<dbReference type="PROSITE" id="PS00845">
    <property type="entry name" value="CAP_GLY_1"/>
    <property type="match status" value="2"/>
</dbReference>
<dbReference type="SMART" id="SM01052">
    <property type="entry name" value="CAP_GLY"/>
    <property type="match status" value="2"/>
</dbReference>
<feature type="compositionally biased region" description="Basic and acidic residues" evidence="8">
    <location>
        <begin position="1555"/>
        <end position="1569"/>
    </location>
</feature>
<feature type="coiled-coil region" evidence="7">
    <location>
        <begin position="1728"/>
        <end position="1755"/>
    </location>
</feature>
<dbReference type="Gene3D" id="1.10.287.1490">
    <property type="match status" value="1"/>
</dbReference>
<dbReference type="SUPFAM" id="SSF74924">
    <property type="entry name" value="Cap-Gly domain"/>
    <property type="match status" value="2"/>
</dbReference>
<keyword evidence="2" id="KW-0963">Cytoplasm</keyword>
<feature type="coiled-coil region" evidence="7">
    <location>
        <begin position="584"/>
        <end position="713"/>
    </location>
</feature>
<evidence type="ECO:0000313" key="10">
    <source>
        <dbReference type="EnsemblMetazoa" id="AALB001428-PA"/>
    </source>
</evidence>
<feature type="region of interest" description="Disordered" evidence="8">
    <location>
        <begin position="1545"/>
        <end position="1569"/>
    </location>
</feature>
<dbReference type="Pfam" id="PF01302">
    <property type="entry name" value="CAP_GLY"/>
    <property type="match status" value="2"/>
</dbReference>
<feature type="region of interest" description="Disordered" evidence="8">
    <location>
        <begin position="1"/>
        <end position="56"/>
    </location>
</feature>
<dbReference type="EnsemblMetazoa" id="AALB001428-RA">
    <property type="protein sequence ID" value="AALB001428-PA"/>
    <property type="gene ID" value="AALB001428"/>
</dbReference>
<name>A0A182F4N7_ANOAL</name>
<keyword evidence="3" id="KW-0493">Microtubule</keyword>
<feature type="coiled-coil region" evidence="7">
    <location>
        <begin position="478"/>
        <end position="526"/>
    </location>
</feature>
<keyword evidence="6" id="KW-0206">Cytoskeleton</keyword>
<accession>A0A182F4N7</accession>
<dbReference type="GO" id="GO:0005874">
    <property type="term" value="C:microtubule"/>
    <property type="evidence" value="ECO:0007669"/>
    <property type="project" value="UniProtKB-KW"/>
</dbReference>
<feature type="compositionally biased region" description="Low complexity" evidence="8">
    <location>
        <begin position="32"/>
        <end position="45"/>
    </location>
</feature>
<organism evidence="10 11">
    <name type="scientific">Anopheles albimanus</name>
    <name type="common">New world malaria mosquito</name>
    <dbReference type="NCBI Taxonomy" id="7167"/>
    <lineage>
        <taxon>Eukaryota</taxon>
        <taxon>Metazoa</taxon>
        <taxon>Ecdysozoa</taxon>
        <taxon>Arthropoda</taxon>
        <taxon>Hexapoda</taxon>
        <taxon>Insecta</taxon>
        <taxon>Pterygota</taxon>
        <taxon>Neoptera</taxon>
        <taxon>Endopterygota</taxon>
        <taxon>Diptera</taxon>
        <taxon>Nematocera</taxon>
        <taxon>Culicoidea</taxon>
        <taxon>Culicidae</taxon>
        <taxon>Anophelinae</taxon>
        <taxon>Anopheles</taxon>
    </lineage>
</organism>
<evidence type="ECO:0000259" key="9">
    <source>
        <dbReference type="PROSITE" id="PS50245"/>
    </source>
</evidence>
<feature type="coiled-coil region" evidence="7">
    <location>
        <begin position="364"/>
        <end position="451"/>
    </location>
</feature>
<feature type="domain" description="CAP-Gly" evidence="9">
    <location>
        <begin position="86"/>
        <end position="128"/>
    </location>
</feature>
<keyword evidence="5 7" id="KW-0175">Coiled coil</keyword>
<reference evidence="10 11" key="1">
    <citation type="journal article" date="2017" name="G3 (Bethesda)">
        <title>The Physical Genome Mapping of Anopheles albimanus Corrected Scaffold Misassemblies and Identified Interarm Rearrangements in Genus Anopheles.</title>
        <authorList>
            <person name="Artemov G.N."/>
            <person name="Peery A.N."/>
            <person name="Jiang X."/>
            <person name="Tu Z."/>
            <person name="Stegniy V.N."/>
            <person name="Sharakhova M.V."/>
            <person name="Sharakhov I.V."/>
        </authorList>
    </citation>
    <scope>NUCLEOTIDE SEQUENCE [LARGE SCALE GENOMIC DNA]</scope>
    <source>
        <strain evidence="10 11">ALBI9_A</strain>
    </source>
</reference>
<dbReference type="PANTHER" id="PTHR18916:SF93">
    <property type="entry name" value="RESTIN HOMOLOG"/>
    <property type="match status" value="1"/>
</dbReference>
<keyword evidence="11" id="KW-1185">Reference proteome</keyword>
<dbReference type="PROSITE" id="PS50245">
    <property type="entry name" value="CAP_GLY_2"/>
    <property type="match status" value="2"/>
</dbReference>
<feature type="region of interest" description="Disordered" evidence="8">
    <location>
        <begin position="137"/>
        <end position="175"/>
    </location>
</feature>
<dbReference type="VEuPathDB" id="VectorBase:AALB001428"/>
<evidence type="ECO:0000256" key="5">
    <source>
        <dbReference type="ARBA" id="ARBA00023054"/>
    </source>
</evidence>
<dbReference type="VEuPathDB" id="VectorBase:AALB20_033046"/>
<evidence type="ECO:0000256" key="6">
    <source>
        <dbReference type="ARBA" id="ARBA00023212"/>
    </source>
</evidence>
<evidence type="ECO:0000256" key="2">
    <source>
        <dbReference type="ARBA" id="ARBA00022490"/>
    </source>
</evidence>
<feature type="compositionally biased region" description="Polar residues" evidence="8">
    <location>
        <begin position="143"/>
        <end position="175"/>
    </location>
</feature>
<sequence length="1843" mass="206897">MRRPSDADYSKSHLPDVDEESETDLVFERPVSSRSSRSPDSGFKSSRSDRKTSNQGAILTADTDSFIIGQRVWVGGVRPGQIAYIGETHFAPGDWAGVVLDEPNGKNDGSVSGKRYFQCEPKKGVFSRLTRLTREQLAGGGNADSTASTPLDASFRSLTSPARSGTVSPTHSVQSYASKSPAIAGKAASLNVGDRVIVSSGFGSRPGILKYLGETKFASGTWCGVQLDEASGKNDGTVDGVRYFECPAKYGIFVPIAKVTLSPSARKTSARLSRANSKESLNSLATMSSIATTATSRLRMSAQEKRPGILYIYYQAVATASRVALKVRPPPLRCAQCGGGLRLVGSDSWVQTQARWDNTDTDVLREKQNHIEQLMQEREIDREESANQSIMYQKNIQQLKEKVASLEKKLTEEKRRNEDLQFSVDEVTFCGEELNAQTQVFKERIAELEAQLSSGGSEKVGESGTAVNKLPEDANVVKAQLNTEIDKLKAEISSKDQKLHITEELKRSLENEIQNLHEKLAETERSAASKVSALTISEECLKEQINYLEHLVDEQSDQLTGKDAELEKQYLALKNAESEIDERVAALQAELRVKQELLGESEKNLKKLEAEMDELRGDLRQRDLKVAEGETGMKVVLQERDATIEKLKQQMTDLEQKLTIDTGTRSTLEEELKVAKRAEAELELNRVANEKLLLELQEKLAKCEKNLQAEINMRHEKESMSLRMQAQLTELGISNDEKTAQLLAKEEALATSKKQLEELEVDRLNLQADLQALQETIDKTRTESEEKSTELQARIDADRANLEAIKKQLHAAEQENLAKDKQLEEEEVLVAALQKELKELNGANVALNQELSAIKNSFADKDGTVAKLLEEKAAVESQLQSTSAEAAEKLKRLEEELTQREASWRKDEEQKAAMAKQEISERAAKLDELRAVMEERQKQLDAAQQTSKALQEQLKETEAKLTSKSADAQLFEQQLVSLRTELSTKEEQTGKLNATLNETSNRLDAGEQKLTEVQEQFGKLEIEHADLRRKMEALEQKSAQVQAQKAELEQELHTLRSSTLDSNSELTKVSEELKMKQRALEELQDSYNTFKIDNERRADESAQSNAGLQEQLVRLRQEMQQITDQKIIQENELNTELRKIKEMAEQEKDNLVREIAALRASFEEETQRLRNELTDSGAKEASLKDRLTVLQAQHDQSSAQQMAELERICAERAQEQEASEARAGEAAEREEKLKKQLEELRAEVQEFTHNLDVLRKSSEQGSAELSRQLEQKSATIAGLEKELGQQRSQLEERSKDVSEMIEKLDASAKAQSELLKQLADSQEQVLALSKAKEESEKACQETRKQLDELNSTFGEMEEEQVDLVSREETLKKELAQLEERMQGSANEHLSQLELLNSKNNDMLKLVETTTEAKAAVEKELNELKSELDQKSATTLALQSRVDELTPLVQTCDEMEQKLQSLQQQLVAKDSASQELTRALEASKHESAGHMASLAAAEEEAQNLRQAIAGKEANLQELQSKLDASEHSLQERSEAANRLSGEMAELRQTLESSRSSQREQEDRVKEQQRRISELETKLAAQATQFDELLDRKKCSETEHSARTHELSQKLLELENSKRQEIQELEQRLSQMVEQTEAQLSATVSTATAQQRSAEKRQQELECARKDLELRETELQLANRRLEKDNERLRADLLVKERELAKLDKTAVINVQPTTTSLAGLTEDDSGAQIDFLNSIIVDMQRKNEKLKLRVQALESTGTESHNMSFEIQKRKPAPRVFCDICDEFDQHETEDCPKQCSDSPPESLKHPGGGGDAKERKLPAPRKYCESCEVFGHEIGECPDDETY</sequence>
<feature type="region of interest" description="Disordered" evidence="8">
    <location>
        <begin position="1790"/>
        <end position="1817"/>
    </location>
</feature>
<dbReference type="InterPro" id="IPR032108">
    <property type="entry name" value="CLIP1_ZNF"/>
</dbReference>
<dbReference type="PANTHER" id="PTHR18916">
    <property type="entry name" value="DYNACTIN 1-RELATED MICROTUBULE-BINDING"/>
    <property type="match status" value="1"/>
</dbReference>
<protein>
    <recommendedName>
        <fullName evidence="9">CAP-Gly domain-containing protein</fullName>
    </recommendedName>
</protein>
<dbReference type="STRING" id="7167.A0A182F4N7"/>
<dbReference type="SUPFAM" id="SSF57997">
    <property type="entry name" value="Tropomyosin"/>
    <property type="match status" value="1"/>
</dbReference>
<dbReference type="InterPro" id="IPR000938">
    <property type="entry name" value="CAP-Gly_domain"/>
</dbReference>
<evidence type="ECO:0000313" key="11">
    <source>
        <dbReference type="Proteomes" id="UP000069272"/>
    </source>
</evidence>
<feature type="compositionally biased region" description="Low complexity" evidence="8">
    <location>
        <begin position="1545"/>
        <end position="1554"/>
    </location>
</feature>
<feature type="domain" description="CAP-Gly" evidence="9">
    <location>
        <begin position="213"/>
        <end position="255"/>
    </location>
</feature>
<evidence type="ECO:0000256" key="4">
    <source>
        <dbReference type="ARBA" id="ARBA00022737"/>
    </source>
</evidence>
<dbReference type="Pfam" id="PF16641">
    <property type="entry name" value="CLIP1_ZNF"/>
    <property type="match status" value="2"/>
</dbReference>
<evidence type="ECO:0000256" key="1">
    <source>
        <dbReference type="ARBA" id="ARBA00004245"/>
    </source>
</evidence>
<comment type="subcellular location">
    <subcellularLocation>
        <location evidence="1">Cytoplasm</location>
        <location evidence="1">Cytoskeleton</location>
    </subcellularLocation>
</comment>
<dbReference type="InterPro" id="IPR036859">
    <property type="entry name" value="CAP-Gly_dom_sf"/>
</dbReference>
<dbReference type="Gene3D" id="2.30.30.190">
    <property type="entry name" value="CAP Gly-rich-like domain"/>
    <property type="match status" value="2"/>
</dbReference>
<keyword evidence="4" id="KW-0677">Repeat</keyword>
<proteinExistence type="predicted"/>
<reference evidence="10" key="2">
    <citation type="submission" date="2022-08" db="UniProtKB">
        <authorList>
            <consortium name="EnsemblMetazoa"/>
        </authorList>
    </citation>
    <scope>IDENTIFICATION</scope>
    <source>
        <strain evidence="10">STECLA/ALBI9_A</strain>
    </source>
</reference>
<evidence type="ECO:0000256" key="8">
    <source>
        <dbReference type="SAM" id="MobiDB-lite"/>
    </source>
</evidence>
<evidence type="ECO:0000256" key="3">
    <source>
        <dbReference type="ARBA" id="ARBA00022701"/>
    </source>
</evidence>
<feature type="coiled-coil region" evidence="7">
    <location>
        <begin position="742"/>
        <end position="1172"/>
    </location>
</feature>
<evidence type="ECO:0000256" key="7">
    <source>
        <dbReference type="SAM" id="Coils"/>
    </source>
</evidence>
<dbReference type="Proteomes" id="UP000069272">
    <property type="component" value="Chromosome 2L"/>
</dbReference>